<keyword evidence="4" id="KW-1185">Reference proteome</keyword>
<name>A0A2Z4LP80_9FLAO</name>
<protein>
    <recommendedName>
        <fullName evidence="5">FecR family protein</fullName>
    </recommendedName>
</protein>
<feature type="domain" description="Protein FecR C-terminal" evidence="2">
    <location>
        <begin position="309"/>
        <end position="379"/>
    </location>
</feature>
<reference evidence="3 4" key="1">
    <citation type="submission" date="2018-06" db="EMBL/GenBank/DDBJ databases">
        <title>Spongiibacterium sp. HME9304 Genome sequencing and assembly.</title>
        <authorList>
            <person name="Kang H."/>
            <person name="Kim H."/>
            <person name="Joh K."/>
        </authorList>
    </citation>
    <scope>NUCLEOTIDE SEQUENCE [LARGE SCALE GENOMIC DNA]</scope>
    <source>
        <strain evidence="3 4">HME9304</strain>
    </source>
</reference>
<organism evidence="3 4">
    <name type="scientific">Flagellimonas maritima</name>
    <dbReference type="NCBI Taxonomy" id="1383885"/>
    <lineage>
        <taxon>Bacteria</taxon>
        <taxon>Pseudomonadati</taxon>
        <taxon>Bacteroidota</taxon>
        <taxon>Flavobacteriia</taxon>
        <taxon>Flavobacteriales</taxon>
        <taxon>Flavobacteriaceae</taxon>
        <taxon>Flagellimonas</taxon>
    </lineage>
</organism>
<dbReference type="PANTHER" id="PTHR30273">
    <property type="entry name" value="PERIPLASMIC SIGNAL SENSOR AND SIGMA FACTOR ACTIVATOR FECR-RELATED"/>
    <property type="match status" value="1"/>
</dbReference>
<sequence length="380" mass="42974">MLNSKLNKILVKFLNGEADSKELQKLDLALKNKVNAPSIYNYVRIEFLISLCMLDNDLDSKKKSIKRKVRLAEKKSMIKNFKRIAIAASILLVMGLYFNRQYRTEALITPKSNIKIGADKATLTLEDGQKILLEKGKSFDKDYASSNGEHLIYDDVSDDGEIRYNSLKIPRGGEFFVQLADGTKVWLNSESELRYPVSFKIGEPRKVELVYGEAYLEVSSSTDNEGAPFLVMTGNQQIKVLGTEFNIEAYKNTKEILTTLAGGKIRIRKGISAKDLLPNEQSKTELESNTIEIYPVDASKEIAWVKGLFNFDEEPLSEIMETLSRWYNVEVFFNSPKLKSIKFSGVLERTNSIEDILKLFETTSGGEVAFKTKNNVVIIE</sequence>
<evidence type="ECO:0000259" key="1">
    <source>
        <dbReference type="Pfam" id="PF04773"/>
    </source>
</evidence>
<dbReference type="KEGG" id="spon:HME9304_00662"/>
<feature type="domain" description="FecR protein" evidence="1">
    <location>
        <begin position="172"/>
        <end position="265"/>
    </location>
</feature>
<dbReference type="EMBL" id="CP030104">
    <property type="protein sequence ID" value="AWX43671.1"/>
    <property type="molecule type" value="Genomic_DNA"/>
</dbReference>
<evidence type="ECO:0008006" key="5">
    <source>
        <dbReference type="Google" id="ProtNLM"/>
    </source>
</evidence>
<dbReference type="Pfam" id="PF04773">
    <property type="entry name" value="FecR"/>
    <property type="match status" value="1"/>
</dbReference>
<dbReference type="GO" id="GO:0016989">
    <property type="term" value="F:sigma factor antagonist activity"/>
    <property type="evidence" value="ECO:0007669"/>
    <property type="project" value="TreeGrafter"/>
</dbReference>
<dbReference type="Gene3D" id="3.55.50.30">
    <property type="match status" value="1"/>
</dbReference>
<dbReference type="OrthoDB" id="704021at2"/>
<dbReference type="Proteomes" id="UP000248536">
    <property type="component" value="Chromosome"/>
</dbReference>
<dbReference type="Pfam" id="PF16344">
    <property type="entry name" value="FecR_C"/>
    <property type="match status" value="1"/>
</dbReference>
<dbReference type="PIRSF" id="PIRSF018266">
    <property type="entry name" value="FecR"/>
    <property type="match status" value="1"/>
</dbReference>
<dbReference type="InterPro" id="IPR006860">
    <property type="entry name" value="FecR"/>
</dbReference>
<dbReference type="InterPro" id="IPR012373">
    <property type="entry name" value="Ferrdict_sens_TM"/>
</dbReference>
<dbReference type="Gene3D" id="2.60.120.1440">
    <property type="match status" value="1"/>
</dbReference>
<dbReference type="InterPro" id="IPR032508">
    <property type="entry name" value="FecR_C"/>
</dbReference>
<evidence type="ECO:0000259" key="2">
    <source>
        <dbReference type="Pfam" id="PF16344"/>
    </source>
</evidence>
<evidence type="ECO:0000313" key="3">
    <source>
        <dbReference type="EMBL" id="AWX43671.1"/>
    </source>
</evidence>
<dbReference type="AlphaFoldDB" id="A0A2Z4LP80"/>
<dbReference type="PANTHER" id="PTHR30273:SF2">
    <property type="entry name" value="PROTEIN FECR"/>
    <property type="match status" value="1"/>
</dbReference>
<evidence type="ECO:0000313" key="4">
    <source>
        <dbReference type="Proteomes" id="UP000248536"/>
    </source>
</evidence>
<proteinExistence type="predicted"/>
<accession>A0A2Z4LP80</accession>
<gene>
    <name evidence="3" type="ORF">HME9304_00662</name>
</gene>